<feature type="binding site" evidence="6">
    <location>
        <position position="101"/>
    </location>
    <ligand>
        <name>a divalent metal cation</name>
        <dbReference type="ChEBI" id="CHEBI:60240"/>
        <label>1</label>
    </ligand>
</feature>
<evidence type="ECO:0000256" key="1">
    <source>
        <dbReference type="ARBA" id="ARBA00006964"/>
    </source>
</evidence>
<dbReference type="FunFam" id="3.30.70.120:FF:000006">
    <property type="entry name" value="GTP cyclohydrolase 1 type 2 homolog"/>
    <property type="match status" value="1"/>
</dbReference>
<dbReference type="GO" id="GO:0046872">
    <property type="term" value="F:metal ion binding"/>
    <property type="evidence" value="ECO:0007669"/>
    <property type="project" value="UniProtKB-UniRule"/>
</dbReference>
<accession>A0A2J6WEZ3</accession>
<comment type="caution">
    <text evidence="7">The sequence shown here is derived from an EMBL/GenBank/DDBJ whole genome shotgun (WGS) entry which is preliminary data.</text>
</comment>
<dbReference type="Gene3D" id="3.30.70.120">
    <property type="match status" value="1"/>
</dbReference>
<dbReference type="Gene3D" id="3.40.1390.30">
    <property type="entry name" value="NIF3 (NGG1p interacting factor 3)-like"/>
    <property type="match status" value="1"/>
</dbReference>
<keyword evidence="4 5" id="KW-0479">Metal-binding</keyword>
<dbReference type="PIRSF" id="PIRSF037489">
    <property type="entry name" value="UCP037489_NIF3_YqfO"/>
    <property type="match status" value="1"/>
</dbReference>
<dbReference type="Proteomes" id="UP000237040">
    <property type="component" value="Unassembled WGS sequence"/>
</dbReference>
<dbReference type="InterPro" id="IPR015867">
    <property type="entry name" value="N-reg_PII/ATP_PRibTrfase_C"/>
</dbReference>
<proteinExistence type="inferred from homology"/>
<dbReference type="GO" id="GO:0005737">
    <property type="term" value="C:cytoplasm"/>
    <property type="evidence" value="ECO:0007669"/>
    <property type="project" value="TreeGrafter"/>
</dbReference>
<evidence type="ECO:0000256" key="2">
    <source>
        <dbReference type="ARBA" id="ARBA00011643"/>
    </source>
</evidence>
<organism evidence="7 8">
    <name type="scientific">Caldisericum exile</name>
    <dbReference type="NCBI Taxonomy" id="693075"/>
    <lineage>
        <taxon>Bacteria</taxon>
        <taxon>Pseudomonadati</taxon>
        <taxon>Caldisericota/Cryosericota group</taxon>
        <taxon>Caldisericota</taxon>
        <taxon>Caldisericia</taxon>
        <taxon>Caldisericales</taxon>
        <taxon>Caldisericaceae</taxon>
        <taxon>Caldisericum</taxon>
    </lineage>
</organism>
<reference evidence="7 8" key="1">
    <citation type="submission" date="2018-01" db="EMBL/GenBank/DDBJ databases">
        <title>Metagenomic assembled genomes from two thermal pools in the Uzon Caldera, Kamchatka, Russia.</title>
        <authorList>
            <person name="Wilkins L."/>
            <person name="Ettinger C."/>
        </authorList>
    </citation>
    <scope>NUCLEOTIDE SEQUENCE [LARGE SCALE GENOMIC DNA]</scope>
    <source>
        <strain evidence="7">ZAV-07</strain>
    </source>
</reference>
<protein>
    <recommendedName>
        <fullName evidence="3 5">GTP cyclohydrolase 1 type 2 homolog</fullName>
    </recommendedName>
</protein>
<dbReference type="EMBL" id="PNIL01000030">
    <property type="protein sequence ID" value="PMP68029.1"/>
    <property type="molecule type" value="Genomic_DNA"/>
</dbReference>
<dbReference type="Pfam" id="PF01784">
    <property type="entry name" value="DUF34_NIF3"/>
    <property type="match status" value="1"/>
</dbReference>
<dbReference type="NCBIfam" id="TIGR00486">
    <property type="entry name" value="YbgI_SA1388"/>
    <property type="match status" value="1"/>
</dbReference>
<feature type="binding site" evidence="6">
    <location>
        <position position="324"/>
    </location>
    <ligand>
        <name>a divalent metal cation</name>
        <dbReference type="ChEBI" id="CHEBI:60240"/>
        <label>1</label>
    </ligand>
</feature>
<comment type="subunit">
    <text evidence="2">Homohexamer.</text>
</comment>
<evidence type="ECO:0000256" key="3">
    <source>
        <dbReference type="ARBA" id="ARBA00022112"/>
    </source>
</evidence>
<feature type="binding site" evidence="6">
    <location>
        <position position="64"/>
    </location>
    <ligand>
        <name>a divalent metal cation</name>
        <dbReference type="ChEBI" id="CHEBI:60240"/>
        <label>2</label>
    </ligand>
</feature>
<dbReference type="RefSeq" id="WP_424586900.1">
    <property type="nucleotide sequence ID" value="NZ_JBNAUB010000021.1"/>
</dbReference>
<comment type="similarity">
    <text evidence="1 5">Belongs to the GTP cyclohydrolase I type 2/NIF3 family.</text>
</comment>
<gene>
    <name evidence="7" type="ORF">C0189_02240</name>
</gene>
<evidence type="ECO:0000313" key="8">
    <source>
        <dbReference type="Proteomes" id="UP000237040"/>
    </source>
</evidence>
<evidence type="ECO:0000313" key="7">
    <source>
        <dbReference type="EMBL" id="PMP68029.1"/>
    </source>
</evidence>
<dbReference type="FunFam" id="3.40.1390.30:FF:000001">
    <property type="entry name" value="GTP cyclohydrolase 1 type 2"/>
    <property type="match status" value="1"/>
</dbReference>
<evidence type="ECO:0000256" key="5">
    <source>
        <dbReference type="PIRNR" id="PIRNR037489"/>
    </source>
</evidence>
<dbReference type="SUPFAM" id="SSF102705">
    <property type="entry name" value="NIF3 (NGG1p interacting factor 3)-like"/>
    <property type="match status" value="1"/>
</dbReference>
<dbReference type="InterPro" id="IPR036069">
    <property type="entry name" value="DUF34/NIF3_sf"/>
</dbReference>
<dbReference type="AlphaFoldDB" id="A0A2J6WEZ3"/>
<name>A0A2J6WEZ3_9BACT</name>
<dbReference type="InterPro" id="IPR017221">
    <property type="entry name" value="DUF34/NIF3_bac"/>
</dbReference>
<feature type="binding site" evidence="6">
    <location>
        <position position="328"/>
    </location>
    <ligand>
        <name>a divalent metal cation</name>
        <dbReference type="ChEBI" id="CHEBI:60240"/>
        <label>1</label>
    </ligand>
</feature>
<evidence type="ECO:0000256" key="4">
    <source>
        <dbReference type="ARBA" id="ARBA00022723"/>
    </source>
</evidence>
<evidence type="ECO:0000256" key="6">
    <source>
        <dbReference type="PIRSR" id="PIRSR602678-1"/>
    </source>
</evidence>
<dbReference type="PANTHER" id="PTHR13799:SF14">
    <property type="entry name" value="GTP CYCLOHYDROLASE 1 TYPE 2 HOMOLOG"/>
    <property type="match status" value="1"/>
</dbReference>
<sequence length="361" mass="40724">MKVKELIYILNEIAPFFLQEDYDNSGLQFGDLDSEALNILIALDLQKSVVEEAKALGVKTIITHHPVIFKAIKNIEKGKSEAFYEAITNGINIISFHTNFDIAENGLNDYFLNLLGIKKEKPIIQSKEKVYKVATYVPKDFVEKVRVALFEGGAGHIGNYDECSFNVEGVGTFRPLENANPFIGEKNKREFVNEVRIEVVVRERDLSKALYKLRQSHPYEEPAIDVFEILFEKNEGIGAIGTLEIEQDIVNFVKTFKEKTNTSYVRYIGDANAKISKVAICTGACGSIFESVINNAELFITGDIGYHTALAIKERGLNVLDVEHFETEKFFKNALFVRLKNYIDPSNIKLSTSEKSPFNLI</sequence>
<dbReference type="InterPro" id="IPR002678">
    <property type="entry name" value="DUF34/NIF3"/>
</dbReference>
<feature type="binding site" evidence="6">
    <location>
        <position position="65"/>
    </location>
    <ligand>
        <name>a divalent metal cation</name>
        <dbReference type="ChEBI" id="CHEBI:60240"/>
        <label>1</label>
    </ligand>
</feature>
<dbReference type="PANTHER" id="PTHR13799">
    <property type="entry name" value="NGG1 INTERACTING FACTOR 3"/>
    <property type="match status" value="1"/>
</dbReference>